<dbReference type="OrthoDB" id="4174719at2"/>
<dbReference type="Pfam" id="PF01625">
    <property type="entry name" value="PMSR"/>
    <property type="match status" value="1"/>
</dbReference>
<dbReference type="PANTHER" id="PTHR43774">
    <property type="entry name" value="PEPTIDE METHIONINE SULFOXIDE REDUCTASE"/>
    <property type="match status" value="1"/>
</dbReference>
<dbReference type="Proteomes" id="UP000038011">
    <property type="component" value="Unassembled WGS sequence"/>
</dbReference>
<evidence type="ECO:0000256" key="2">
    <source>
        <dbReference type="ARBA" id="ARBA00047806"/>
    </source>
</evidence>
<dbReference type="AlphaFoldDB" id="A0A0M9GLQ3"/>
<dbReference type="GO" id="GO:0033744">
    <property type="term" value="F:L-methionine:thioredoxin-disulfide S-oxidoreductase activity"/>
    <property type="evidence" value="ECO:0007669"/>
    <property type="project" value="RHEA"/>
</dbReference>
<keyword evidence="5" id="KW-0732">Signal</keyword>
<dbReference type="EMBL" id="JXMU01000017">
    <property type="protein sequence ID" value="KPB00730.1"/>
    <property type="molecule type" value="Genomic_DNA"/>
</dbReference>
<comment type="caution">
    <text evidence="7">The sequence shown here is derived from an EMBL/GenBank/DDBJ whole genome shotgun (WGS) entry which is preliminary data.</text>
</comment>
<dbReference type="InterPro" id="IPR002569">
    <property type="entry name" value="Met_Sox_Rdtase_MsrA_dom"/>
</dbReference>
<evidence type="ECO:0000256" key="5">
    <source>
        <dbReference type="SAM" id="SignalP"/>
    </source>
</evidence>
<dbReference type="STRING" id="1514904.SU32_11980"/>
<proteinExistence type="inferred from homology"/>
<keyword evidence="8" id="KW-1185">Reference proteome</keyword>
<comment type="function">
    <text evidence="4">Has an important function as a repair enzyme for proteins that have been inactivated by oxidation. Catalyzes the reversible oxidation-reduction of methionine sulfoxide in proteins to methionine.</text>
</comment>
<dbReference type="PANTHER" id="PTHR43774:SF1">
    <property type="entry name" value="PEPTIDE METHIONINE SULFOXIDE REDUCTASE MSRA 2"/>
    <property type="match status" value="1"/>
</dbReference>
<dbReference type="InterPro" id="IPR036509">
    <property type="entry name" value="Met_Sox_Rdtase_MsrA_sf"/>
</dbReference>
<reference evidence="7 8" key="1">
    <citation type="submission" date="2015-01" db="EMBL/GenBank/DDBJ databases">
        <title>Ahrensia donghaiensis sp. nov., a novel dimethylsulphoniopropionate-cleavage bacterium isolated from seawater and emended descriptions of the genus Ahrensia and Ahrensia kielensis.</title>
        <authorList>
            <person name="Liu J."/>
        </authorList>
    </citation>
    <scope>NUCLEOTIDE SEQUENCE [LARGE SCALE GENOMIC DNA]</scope>
    <source>
        <strain evidence="7 8">LZD062</strain>
    </source>
</reference>
<dbReference type="NCBIfam" id="TIGR00401">
    <property type="entry name" value="msrA"/>
    <property type="match status" value="1"/>
</dbReference>
<protein>
    <recommendedName>
        <fullName evidence="4">Peptide methionine sulfoxide reductase MsrA</fullName>
        <shortName evidence="4">Protein-methionine-S-oxide reductase</shortName>
        <ecNumber evidence="4">1.8.4.11</ecNumber>
    </recommendedName>
    <alternativeName>
        <fullName evidence="4">Peptide-methionine (S)-S-oxide reductase</fullName>
        <shortName evidence="4">Peptide Met(O) reductase</shortName>
    </alternativeName>
</protein>
<dbReference type="EC" id="1.8.4.11" evidence="4"/>
<organism evidence="7 8">
    <name type="scientific">Ahrensia marina</name>
    <dbReference type="NCBI Taxonomy" id="1514904"/>
    <lineage>
        <taxon>Bacteria</taxon>
        <taxon>Pseudomonadati</taxon>
        <taxon>Pseudomonadota</taxon>
        <taxon>Alphaproteobacteria</taxon>
        <taxon>Hyphomicrobiales</taxon>
        <taxon>Ahrensiaceae</taxon>
        <taxon>Ahrensia</taxon>
    </lineage>
</organism>
<evidence type="ECO:0000313" key="8">
    <source>
        <dbReference type="Proteomes" id="UP000038011"/>
    </source>
</evidence>
<dbReference type="RefSeq" id="WP_053999611.1">
    <property type="nucleotide sequence ID" value="NZ_JXMU01000017.1"/>
</dbReference>
<comment type="catalytic activity">
    <reaction evidence="2 4">
        <text>L-methionyl-[protein] + [thioredoxin]-disulfide + H2O = L-methionyl-(S)-S-oxide-[protein] + [thioredoxin]-dithiol</text>
        <dbReference type="Rhea" id="RHEA:14217"/>
        <dbReference type="Rhea" id="RHEA-COMP:10698"/>
        <dbReference type="Rhea" id="RHEA-COMP:10700"/>
        <dbReference type="Rhea" id="RHEA-COMP:12313"/>
        <dbReference type="Rhea" id="RHEA-COMP:12315"/>
        <dbReference type="ChEBI" id="CHEBI:15377"/>
        <dbReference type="ChEBI" id="CHEBI:16044"/>
        <dbReference type="ChEBI" id="CHEBI:29950"/>
        <dbReference type="ChEBI" id="CHEBI:44120"/>
        <dbReference type="ChEBI" id="CHEBI:50058"/>
        <dbReference type="EC" id="1.8.4.11"/>
    </reaction>
</comment>
<comment type="catalytic activity">
    <reaction evidence="3 4">
        <text>[thioredoxin]-disulfide + L-methionine + H2O = L-methionine (S)-S-oxide + [thioredoxin]-dithiol</text>
        <dbReference type="Rhea" id="RHEA:19993"/>
        <dbReference type="Rhea" id="RHEA-COMP:10698"/>
        <dbReference type="Rhea" id="RHEA-COMP:10700"/>
        <dbReference type="ChEBI" id="CHEBI:15377"/>
        <dbReference type="ChEBI" id="CHEBI:29950"/>
        <dbReference type="ChEBI" id="CHEBI:50058"/>
        <dbReference type="ChEBI" id="CHEBI:57844"/>
        <dbReference type="ChEBI" id="CHEBI:58772"/>
        <dbReference type="EC" id="1.8.4.11"/>
    </reaction>
</comment>
<dbReference type="Gene3D" id="3.30.1060.10">
    <property type="entry name" value="Peptide methionine sulphoxide reductase MsrA"/>
    <property type="match status" value="1"/>
</dbReference>
<evidence type="ECO:0000256" key="4">
    <source>
        <dbReference type="HAMAP-Rule" id="MF_01401"/>
    </source>
</evidence>
<evidence type="ECO:0000259" key="6">
    <source>
        <dbReference type="Pfam" id="PF01625"/>
    </source>
</evidence>
<evidence type="ECO:0000256" key="3">
    <source>
        <dbReference type="ARBA" id="ARBA00048782"/>
    </source>
</evidence>
<gene>
    <name evidence="4" type="primary">msrA</name>
    <name evidence="7" type="ORF">SU32_11980</name>
</gene>
<comment type="similarity">
    <text evidence="4">Belongs to the MsrA Met sulfoxide reductase family.</text>
</comment>
<dbReference type="HAMAP" id="MF_01401">
    <property type="entry name" value="MsrA"/>
    <property type="match status" value="1"/>
</dbReference>
<sequence>MLKSTIRTALIGAVFTAGATSAALAETKTVVVAGGCFWCVEADFDKVNGVVATTSGFAGGTSPNPTYKSHAGHYEVVKIDYDSNVTDYKTLVTTFLRTINPTDGGGQFCDRGMTYAPALFASTPNEKAAAEAALAEASNQLGQNLPVPVKGAPNFTAAEDFHQNYYRSQEKQLTRFGIIKRADAYKKYRKACGRDETVKKIWGNAAYQGVSGYGS</sequence>
<evidence type="ECO:0000256" key="1">
    <source>
        <dbReference type="ARBA" id="ARBA00023002"/>
    </source>
</evidence>
<feature type="signal peptide" evidence="5">
    <location>
        <begin position="1"/>
        <end position="25"/>
    </location>
</feature>
<feature type="domain" description="Peptide methionine sulphoxide reductase MsrA" evidence="6">
    <location>
        <begin position="30"/>
        <end position="172"/>
    </location>
</feature>
<dbReference type="PATRIC" id="fig|1514904.3.peg.1239"/>
<dbReference type="GO" id="GO:0008113">
    <property type="term" value="F:peptide-methionine (S)-S-oxide reductase activity"/>
    <property type="evidence" value="ECO:0007669"/>
    <property type="project" value="UniProtKB-UniRule"/>
</dbReference>
<evidence type="ECO:0000313" key="7">
    <source>
        <dbReference type="EMBL" id="KPB00730.1"/>
    </source>
</evidence>
<feature type="active site" evidence="4">
    <location>
        <position position="36"/>
    </location>
</feature>
<dbReference type="SUPFAM" id="SSF55068">
    <property type="entry name" value="Peptide methionine sulfoxide reductase"/>
    <property type="match status" value="1"/>
</dbReference>
<feature type="chain" id="PRO_5005836334" description="Peptide methionine sulfoxide reductase MsrA" evidence="5">
    <location>
        <begin position="26"/>
        <end position="215"/>
    </location>
</feature>
<keyword evidence="1 4" id="KW-0560">Oxidoreductase</keyword>
<name>A0A0M9GLQ3_9HYPH</name>
<accession>A0A0M9GLQ3</accession>